<sequence>MIRVNRLNGEEFMVNCELIEFIEETPDVVITLTTGKKIVVQSTIDEIVKKIIEYKNSIYIYSVK</sequence>
<dbReference type="RefSeq" id="WP_071061446.1">
    <property type="nucleotide sequence ID" value="NZ_MKIE01000002.1"/>
</dbReference>
<comment type="caution">
    <text evidence="1">The sequence shown here is derived from an EMBL/GenBank/DDBJ whole genome shotgun (WGS) entry which is preliminary data.</text>
</comment>
<dbReference type="EMBL" id="MKIE01000002">
    <property type="protein sequence ID" value="OHW62764.1"/>
    <property type="molecule type" value="Genomic_DNA"/>
</dbReference>
<keyword evidence="1" id="KW-0966">Cell projection</keyword>
<organism evidence="1 2">
    <name type="scientific">Andreesenia angusta</name>
    <dbReference type="NCBI Taxonomy" id="39480"/>
    <lineage>
        <taxon>Bacteria</taxon>
        <taxon>Bacillati</taxon>
        <taxon>Bacillota</taxon>
        <taxon>Tissierellia</taxon>
        <taxon>Tissierellales</taxon>
        <taxon>Gottschalkiaceae</taxon>
        <taxon>Andreesenia</taxon>
    </lineage>
</organism>
<evidence type="ECO:0000313" key="1">
    <source>
        <dbReference type="EMBL" id="OHW62764.1"/>
    </source>
</evidence>
<dbReference type="PANTHER" id="PTHR39185">
    <property type="entry name" value="SWARMING MOTILITY PROTEIN SWRD"/>
    <property type="match status" value="1"/>
</dbReference>
<protein>
    <submittedName>
        <fullName evidence="1">Flagellar protein FlbD</fullName>
    </submittedName>
</protein>
<gene>
    <name evidence="1" type="ORF">EUAN_05480</name>
</gene>
<dbReference type="PANTHER" id="PTHR39185:SF1">
    <property type="entry name" value="SWARMING MOTILITY PROTEIN SWRD"/>
    <property type="match status" value="1"/>
</dbReference>
<evidence type="ECO:0000313" key="2">
    <source>
        <dbReference type="Proteomes" id="UP000180254"/>
    </source>
</evidence>
<accession>A0A1S1V8D9</accession>
<keyword evidence="2" id="KW-1185">Reference proteome</keyword>
<proteinExistence type="predicted"/>
<dbReference type="STRING" id="39480.EUAN_05480"/>
<keyword evidence="1" id="KW-0969">Cilium</keyword>
<reference evidence="1 2" key="1">
    <citation type="submission" date="2016-09" db="EMBL/GenBank/DDBJ databases">
        <title>Genome sequence of Eubacterium angustum.</title>
        <authorList>
            <person name="Poehlein A."/>
            <person name="Daniel R."/>
        </authorList>
    </citation>
    <scope>NUCLEOTIDE SEQUENCE [LARGE SCALE GENOMIC DNA]</scope>
    <source>
        <strain evidence="1 2">DSM 1989</strain>
    </source>
</reference>
<dbReference type="Proteomes" id="UP000180254">
    <property type="component" value="Unassembled WGS sequence"/>
</dbReference>
<dbReference type="OrthoDB" id="9799862at2"/>
<dbReference type="Pfam" id="PF06289">
    <property type="entry name" value="FlbD"/>
    <property type="match status" value="1"/>
</dbReference>
<dbReference type="AlphaFoldDB" id="A0A1S1V8D9"/>
<keyword evidence="1" id="KW-0282">Flagellum</keyword>
<dbReference type="InterPro" id="IPR009384">
    <property type="entry name" value="SwrD-like"/>
</dbReference>
<name>A0A1S1V8D9_9FIRM</name>